<dbReference type="GeneID" id="5856378"/>
<dbReference type="RefSeq" id="XP_001732072.1">
    <property type="nucleotide sequence ID" value="XM_001732020.1"/>
</dbReference>
<dbReference type="GO" id="GO:0006412">
    <property type="term" value="P:translation"/>
    <property type="evidence" value="ECO:0007669"/>
    <property type="project" value="InterPro"/>
</dbReference>
<gene>
    <name evidence="5" type="ORF">MGL_0665</name>
</gene>
<organism evidence="5 6">
    <name type="scientific">Malassezia globosa (strain ATCC MYA-4612 / CBS 7966)</name>
    <name type="common">Dandruff-associated fungus</name>
    <dbReference type="NCBI Taxonomy" id="425265"/>
    <lineage>
        <taxon>Eukaryota</taxon>
        <taxon>Fungi</taxon>
        <taxon>Dikarya</taxon>
        <taxon>Basidiomycota</taxon>
        <taxon>Ustilaginomycotina</taxon>
        <taxon>Malasseziomycetes</taxon>
        <taxon>Malasseziales</taxon>
        <taxon>Malasseziaceae</taxon>
        <taxon>Malassezia</taxon>
    </lineage>
</organism>
<proteinExistence type="inferred from homology"/>
<dbReference type="Pfam" id="PF01165">
    <property type="entry name" value="Ribosomal_S21"/>
    <property type="match status" value="1"/>
</dbReference>
<evidence type="ECO:0000313" key="5">
    <source>
        <dbReference type="EMBL" id="EDP44858.1"/>
    </source>
</evidence>
<name>A8PUD9_MALGO</name>
<comment type="caution">
    <text evidence="5">The sequence shown here is derived from an EMBL/GenBank/DDBJ whole genome shotgun (WGS) entry which is preliminary data.</text>
</comment>
<dbReference type="PANTHER" id="PTHR41237">
    <property type="entry name" value="37S RIBOSOMAL PROTEIN MRP21, MITOCHONDRIAL"/>
    <property type="match status" value="1"/>
</dbReference>
<dbReference type="InterPro" id="IPR052837">
    <property type="entry name" value="Mitoribosomal_bS21"/>
</dbReference>
<dbReference type="GO" id="GO:1990904">
    <property type="term" value="C:ribonucleoprotein complex"/>
    <property type="evidence" value="ECO:0007669"/>
    <property type="project" value="UniProtKB-KW"/>
</dbReference>
<dbReference type="OMA" id="WNQMLNT"/>
<evidence type="ECO:0000256" key="4">
    <source>
        <dbReference type="SAM" id="MobiDB-lite"/>
    </source>
</evidence>
<accession>A8PUD9</accession>
<feature type="compositionally biased region" description="Polar residues" evidence="4">
    <location>
        <begin position="115"/>
        <end position="126"/>
    </location>
</feature>
<dbReference type="VEuPathDB" id="FungiDB:MGL_0665"/>
<feature type="region of interest" description="Disordered" evidence="4">
    <location>
        <begin position="53"/>
        <end position="126"/>
    </location>
</feature>
<dbReference type="PANTHER" id="PTHR41237:SF1">
    <property type="entry name" value="SMALL RIBOSOMAL SUBUNIT PROTEIN BS21M"/>
    <property type="match status" value="1"/>
</dbReference>
<evidence type="ECO:0000256" key="3">
    <source>
        <dbReference type="ARBA" id="ARBA00023274"/>
    </source>
</evidence>
<dbReference type="InterPro" id="IPR001911">
    <property type="entry name" value="Ribosomal_bS21"/>
</dbReference>
<feature type="compositionally biased region" description="Polar residues" evidence="4">
    <location>
        <begin position="9"/>
        <end position="30"/>
    </location>
</feature>
<dbReference type="GO" id="GO:0003735">
    <property type="term" value="F:structural constituent of ribosome"/>
    <property type="evidence" value="ECO:0007669"/>
    <property type="project" value="InterPro"/>
</dbReference>
<dbReference type="AlphaFoldDB" id="A8PUD9"/>
<feature type="region of interest" description="Disordered" evidence="4">
    <location>
        <begin position="1"/>
        <end position="38"/>
    </location>
</feature>
<dbReference type="Proteomes" id="UP000008837">
    <property type="component" value="Unassembled WGS sequence"/>
</dbReference>
<protein>
    <submittedName>
        <fullName evidence="5">Uncharacterized protein</fullName>
    </submittedName>
</protein>
<dbReference type="EMBL" id="AAYY01000002">
    <property type="protein sequence ID" value="EDP44858.1"/>
    <property type="molecule type" value="Genomic_DNA"/>
</dbReference>
<keyword evidence="6" id="KW-1185">Reference proteome</keyword>
<dbReference type="InParanoid" id="A8PUD9"/>
<sequence>MLSAGPTRLYSSSSFGQLASDTNKHASTSESKSKYDDASRAELWNQMLNTIIVEPRENPTDGTSSSYLPKSILSHSRMPSGAPRRDDSSNVSSMVEQLDAEFRDRPTFGLPKPCTPTTGRSLSMTSTYNNTSATLYRQLSQILNRNNVRRELRLNERYEKPNQMRRRKRSERHRRRFADMVRKKVQLIMMLKARSA</sequence>
<keyword evidence="3" id="KW-0687">Ribonucleoprotein</keyword>
<evidence type="ECO:0000256" key="2">
    <source>
        <dbReference type="ARBA" id="ARBA00022980"/>
    </source>
</evidence>
<evidence type="ECO:0000256" key="1">
    <source>
        <dbReference type="ARBA" id="ARBA00006640"/>
    </source>
</evidence>
<evidence type="ECO:0000313" key="6">
    <source>
        <dbReference type="Proteomes" id="UP000008837"/>
    </source>
</evidence>
<comment type="similarity">
    <text evidence="1">Belongs to the bacterial ribosomal protein bS21 family.</text>
</comment>
<keyword evidence="2" id="KW-0689">Ribosomal protein</keyword>
<dbReference type="GO" id="GO:0005840">
    <property type="term" value="C:ribosome"/>
    <property type="evidence" value="ECO:0007669"/>
    <property type="project" value="UniProtKB-KW"/>
</dbReference>
<dbReference type="OrthoDB" id="2501249at2759"/>
<reference evidence="5 6" key="1">
    <citation type="journal article" date="2007" name="Proc. Natl. Acad. Sci. U.S.A.">
        <title>Dandruff-associated Malassezia genomes reveal convergent and divergent virulence traits shared with plant and human fungal pathogens.</title>
        <authorList>
            <person name="Xu J."/>
            <person name="Saunders C.W."/>
            <person name="Hu P."/>
            <person name="Grant R.A."/>
            <person name="Boekhout T."/>
            <person name="Kuramae E.E."/>
            <person name="Kronstad J.W."/>
            <person name="Deangelis Y.M."/>
            <person name="Reeder N.L."/>
            <person name="Johnstone K.R."/>
            <person name="Leland M."/>
            <person name="Fieno A.M."/>
            <person name="Begley W.M."/>
            <person name="Sun Y."/>
            <person name="Lacey M.P."/>
            <person name="Chaudhary T."/>
            <person name="Keough T."/>
            <person name="Chu L."/>
            <person name="Sears R."/>
            <person name="Yuan B."/>
            <person name="Dawson T.L.Jr."/>
        </authorList>
    </citation>
    <scope>NUCLEOTIDE SEQUENCE [LARGE SCALE GENOMIC DNA]</scope>
    <source>
        <strain evidence="6">ATCC MYA-4612 / CBS 7966</strain>
    </source>
</reference>
<dbReference type="STRING" id="425265.A8PUD9"/>
<dbReference type="KEGG" id="mgl:MGL_0665"/>